<dbReference type="Gene3D" id="2.20.25.90">
    <property type="entry name" value="ADC-like domains"/>
    <property type="match status" value="1"/>
</dbReference>
<keyword evidence="10" id="KW-1185">Reference proteome</keyword>
<evidence type="ECO:0000256" key="4">
    <source>
        <dbReference type="ARBA" id="ARBA00022723"/>
    </source>
</evidence>
<evidence type="ECO:0000256" key="6">
    <source>
        <dbReference type="ARBA" id="ARBA00023004"/>
    </source>
</evidence>
<evidence type="ECO:0000259" key="8">
    <source>
        <dbReference type="SMART" id="SM00926"/>
    </source>
</evidence>
<comment type="caution">
    <text evidence="9">The sequence shown here is derived from an EMBL/GenBank/DDBJ whole genome shotgun (WGS) entry which is preliminary data.</text>
</comment>
<dbReference type="Proteomes" id="UP001430755">
    <property type="component" value="Unassembled WGS sequence"/>
</dbReference>
<reference evidence="9" key="1">
    <citation type="submission" date="2021-11" db="EMBL/GenBank/DDBJ databases">
        <title>A Novel Adlercreutzia Species, isolated from a Allomyrina dichotoma larva feces.</title>
        <authorList>
            <person name="Suh M.K."/>
        </authorList>
    </citation>
    <scope>NUCLEOTIDE SEQUENCE</scope>
    <source>
        <strain evidence="9">JBNU-10</strain>
    </source>
</reference>
<evidence type="ECO:0000313" key="10">
    <source>
        <dbReference type="Proteomes" id="UP001430755"/>
    </source>
</evidence>
<dbReference type="EMBL" id="JAJMLW010000004">
    <property type="protein sequence ID" value="MCI2242853.1"/>
    <property type="molecule type" value="Genomic_DNA"/>
</dbReference>
<sequence length="810" mass="86784">MGDLAKLAALGRAGAACGMDAGGLLVPLGAGGPIAPLGAGRGGGASAAAVDPTAPVREVRHAWCQMCGPAKTNCSTLCTLENGRWTRVEGNPNALNNGRHGTCSLCAKGNAAPQILYDPHRILYPMRRVGAKGEGRFVRCTWDEALAAIAARLGSLCDQYGPACYGVLSPQAYPVLRTVGRRFLNVIGSPNYLHSGICALQRRASKTVTIGGAVCPPAQLDKTRLLVVWGANPENSAVNQGAVRDRLDALAGGTTVVDIRPLMDPLASKADIWLPVRPGTDGALALAFLHVIIGEGLYDRAFVEEWCLGFDKLADHVRTFPPEWAAPITGIAADDIRRVARMMGTMAPMGILYGNGIGDQAVDGHWACASICLIEAITGNLDVPGGGGAPVPPGKPLVRVAPIDALTERLPFSDEDRANGWCAGVSALVAPETPRWYQSPATWESGPNSAYFRALMGVANDEPGHLRAVLGQASNPFGATRQPARVAEALRKLDLYVVHDTRWNPSCDFADFVLPACTHYECSQQIGTKNGPEGTFVAVTQALAAPMGESRSDWDLYLGLAGALGLGADFWEGDMDACLREQLAGSGLTLEELRAAPAGVFVERPADARPPEPARCDYARLFASLPEGKVQCANAWIGGRVDNRDEEPLGCLPVYVGPPEGLAETPDLARDYPLVLSDVHAYRLCNHSYYTDTPALHALQPTPWVKINPATAARYGIADGDWVRVESPHGCVRLVAEYFEGVAPDVLMTRRGWWRATTPDDAAERARFAWQSDSSVLYDTDERRFDRFHSAMAKQTLVRIARWEEGDDDE</sequence>
<evidence type="ECO:0000256" key="2">
    <source>
        <dbReference type="ARBA" id="ARBA00010312"/>
    </source>
</evidence>
<protein>
    <submittedName>
        <fullName evidence="9">Molybdopterin-dependent oxidoreductase</fullName>
    </submittedName>
</protein>
<dbReference type="InterPro" id="IPR006963">
    <property type="entry name" value="Mopterin_OxRdtase_4Fe-4S_dom"/>
</dbReference>
<dbReference type="InterPro" id="IPR006657">
    <property type="entry name" value="MoPterin_dinucl-bd_dom"/>
</dbReference>
<evidence type="ECO:0000313" key="9">
    <source>
        <dbReference type="EMBL" id="MCI2242853.1"/>
    </source>
</evidence>
<keyword evidence="4" id="KW-0479">Metal-binding</keyword>
<proteinExistence type="inferred from homology"/>
<dbReference type="SUPFAM" id="SSF50692">
    <property type="entry name" value="ADC-like"/>
    <property type="match status" value="1"/>
</dbReference>
<organism evidence="9 10">
    <name type="scientific">Adlercreutzia faecimuris</name>
    <dbReference type="NCBI Taxonomy" id="2897341"/>
    <lineage>
        <taxon>Bacteria</taxon>
        <taxon>Bacillati</taxon>
        <taxon>Actinomycetota</taxon>
        <taxon>Coriobacteriia</taxon>
        <taxon>Eggerthellales</taxon>
        <taxon>Eggerthellaceae</taxon>
        <taxon>Adlercreutzia</taxon>
    </lineage>
</organism>
<dbReference type="SMART" id="SM00926">
    <property type="entry name" value="Molybdop_Fe4S4"/>
    <property type="match status" value="1"/>
</dbReference>
<dbReference type="SUPFAM" id="SSF53706">
    <property type="entry name" value="Formate dehydrogenase/DMSO reductase, domains 1-3"/>
    <property type="match status" value="1"/>
</dbReference>
<comment type="similarity">
    <text evidence="2">Belongs to the prokaryotic molybdopterin-containing oxidoreductase family.</text>
</comment>
<dbReference type="RefSeq" id="WP_242166406.1">
    <property type="nucleotide sequence ID" value="NZ_JAJMLW010000004.1"/>
</dbReference>
<keyword evidence="5" id="KW-0560">Oxidoreductase</keyword>
<keyword evidence="6" id="KW-0408">Iron</keyword>
<evidence type="ECO:0000256" key="1">
    <source>
        <dbReference type="ARBA" id="ARBA00001942"/>
    </source>
</evidence>
<dbReference type="InterPro" id="IPR006655">
    <property type="entry name" value="Mopterin_OxRdtase_prok_CS"/>
</dbReference>
<dbReference type="PROSITE" id="PS00932">
    <property type="entry name" value="MOLYBDOPTERIN_PROK_3"/>
    <property type="match status" value="1"/>
</dbReference>
<feature type="domain" description="4Fe-4S Mo/W bis-MGD-type" evidence="8">
    <location>
        <begin position="57"/>
        <end position="118"/>
    </location>
</feature>
<dbReference type="Gene3D" id="3.40.228.10">
    <property type="entry name" value="Dimethylsulfoxide Reductase, domain 2"/>
    <property type="match status" value="1"/>
</dbReference>
<dbReference type="PANTHER" id="PTHR43742">
    <property type="entry name" value="TRIMETHYLAMINE-N-OXIDE REDUCTASE"/>
    <property type="match status" value="1"/>
</dbReference>
<keyword evidence="3" id="KW-0500">Molybdenum</keyword>
<gene>
    <name evidence="9" type="ORF">LPT13_10900</name>
</gene>
<evidence type="ECO:0000256" key="5">
    <source>
        <dbReference type="ARBA" id="ARBA00023002"/>
    </source>
</evidence>
<dbReference type="InterPro" id="IPR009010">
    <property type="entry name" value="Asp_de-COase-like_dom_sf"/>
</dbReference>
<evidence type="ECO:0000256" key="3">
    <source>
        <dbReference type="ARBA" id="ARBA00022505"/>
    </source>
</evidence>
<dbReference type="InterPro" id="IPR050612">
    <property type="entry name" value="Prok_Mopterin_Oxidored"/>
</dbReference>
<comment type="cofactor">
    <cofactor evidence="1">
        <name>Mo-bis(molybdopterin guanine dinucleotide)</name>
        <dbReference type="ChEBI" id="CHEBI:60539"/>
    </cofactor>
</comment>
<keyword evidence="7" id="KW-0411">Iron-sulfur</keyword>
<dbReference type="Gene3D" id="3.40.50.740">
    <property type="match status" value="1"/>
</dbReference>
<accession>A0ABS9WJ04</accession>
<dbReference type="Gene3D" id="2.40.40.20">
    <property type="match status" value="1"/>
</dbReference>
<dbReference type="Pfam" id="PF00384">
    <property type="entry name" value="Molybdopterin"/>
    <property type="match status" value="1"/>
</dbReference>
<dbReference type="PANTHER" id="PTHR43742:SF6">
    <property type="entry name" value="OXIDOREDUCTASE YYAE-RELATED"/>
    <property type="match status" value="1"/>
</dbReference>
<name>A0ABS9WJ04_9ACTN</name>
<dbReference type="Pfam" id="PF01568">
    <property type="entry name" value="Molydop_binding"/>
    <property type="match status" value="1"/>
</dbReference>
<dbReference type="InterPro" id="IPR006656">
    <property type="entry name" value="Mopterin_OxRdtase"/>
</dbReference>
<evidence type="ECO:0000256" key="7">
    <source>
        <dbReference type="ARBA" id="ARBA00023014"/>
    </source>
</evidence>